<feature type="compositionally biased region" description="Polar residues" evidence="1">
    <location>
        <begin position="95"/>
        <end position="105"/>
    </location>
</feature>
<protein>
    <submittedName>
        <fullName evidence="2">Uncharacterized protein</fullName>
    </submittedName>
</protein>
<feature type="compositionally biased region" description="Basic residues" evidence="1">
    <location>
        <begin position="182"/>
        <end position="193"/>
    </location>
</feature>
<keyword evidence="3" id="KW-1185">Reference proteome</keyword>
<feature type="compositionally biased region" description="Low complexity" evidence="1">
    <location>
        <begin position="82"/>
        <end position="94"/>
    </location>
</feature>
<feature type="compositionally biased region" description="Polar residues" evidence="1">
    <location>
        <begin position="116"/>
        <end position="125"/>
    </location>
</feature>
<dbReference type="AlphaFoldDB" id="A0A1V6QPB9"/>
<proteinExistence type="predicted"/>
<sequence>MNSDSNNNGPGANPGLYAAHGPIIWNEVFTRHEVVLSSHLDMLIQVKAHTATESEAFQAVTSMVNKTVQAMNQTKLARKNMMNKNNSSSSSSRSTPQTQQDTAANTRKKRRRSSQKETICPNTETPPRDPSTDEARSSKRYRDVSQPSEGDEGDVTSTSLGTEDISAEVQRRLKIKEEQRRKKDNPKRDKRKRDSLASNEATSPVVLRPKKKRVRVENERKRGETQLEETNSDLQVEPDLRPNQDSSFAVPVQIVREIIQYEWSSGLTSVNSVLGKWNTHGKVLRTHLEALTQVPYKYF</sequence>
<evidence type="ECO:0000313" key="3">
    <source>
        <dbReference type="Proteomes" id="UP000191672"/>
    </source>
</evidence>
<dbReference type="EMBL" id="MDYN01000001">
    <property type="protein sequence ID" value="OQD90786.1"/>
    <property type="molecule type" value="Genomic_DNA"/>
</dbReference>
<accession>A0A1V6QPB9</accession>
<organism evidence="2 3">
    <name type="scientific">Penicillium antarcticum</name>
    <dbReference type="NCBI Taxonomy" id="416450"/>
    <lineage>
        <taxon>Eukaryota</taxon>
        <taxon>Fungi</taxon>
        <taxon>Dikarya</taxon>
        <taxon>Ascomycota</taxon>
        <taxon>Pezizomycotina</taxon>
        <taxon>Eurotiomycetes</taxon>
        <taxon>Eurotiomycetidae</taxon>
        <taxon>Eurotiales</taxon>
        <taxon>Aspergillaceae</taxon>
        <taxon>Penicillium</taxon>
    </lineage>
</organism>
<comment type="caution">
    <text evidence="2">The sequence shown here is derived from an EMBL/GenBank/DDBJ whole genome shotgun (WGS) entry which is preliminary data.</text>
</comment>
<feature type="compositionally biased region" description="Basic and acidic residues" evidence="1">
    <location>
        <begin position="126"/>
        <end position="143"/>
    </location>
</feature>
<evidence type="ECO:0000313" key="2">
    <source>
        <dbReference type="EMBL" id="OQD90786.1"/>
    </source>
</evidence>
<dbReference type="Proteomes" id="UP000191672">
    <property type="component" value="Unassembled WGS sequence"/>
</dbReference>
<name>A0A1V6QPB9_9EURO</name>
<feature type="region of interest" description="Disordered" evidence="1">
    <location>
        <begin position="82"/>
        <end position="242"/>
    </location>
</feature>
<gene>
    <name evidence="2" type="ORF">PENANT_c001G04174</name>
</gene>
<feature type="compositionally biased region" description="Basic and acidic residues" evidence="1">
    <location>
        <begin position="169"/>
        <end position="181"/>
    </location>
</feature>
<reference evidence="3" key="1">
    <citation type="journal article" date="2017" name="Nat. Microbiol.">
        <title>Global analysis of biosynthetic gene clusters reveals vast potential of secondary metabolite production in Penicillium species.</title>
        <authorList>
            <person name="Nielsen J.C."/>
            <person name="Grijseels S."/>
            <person name="Prigent S."/>
            <person name="Ji B."/>
            <person name="Dainat J."/>
            <person name="Nielsen K.F."/>
            <person name="Frisvad J.C."/>
            <person name="Workman M."/>
            <person name="Nielsen J."/>
        </authorList>
    </citation>
    <scope>NUCLEOTIDE SEQUENCE [LARGE SCALE GENOMIC DNA]</scope>
    <source>
        <strain evidence="3">IBT 31811</strain>
    </source>
</reference>
<evidence type="ECO:0000256" key="1">
    <source>
        <dbReference type="SAM" id="MobiDB-lite"/>
    </source>
</evidence>
<feature type="compositionally biased region" description="Basic and acidic residues" evidence="1">
    <location>
        <begin position="215"/>
        <end position="225"/>
    </location>
</feature>